<accession>A0A9X1PZ97</accession>
<proteinExistence type="predicted"/>
<feature type="compositionally biased region" description="Basic and acidic residues" evidence="1">
    <location>
        <begin position="151"/>
        <end position="160"/>
    </location>
</feature>
<reference evidence="2" key="1">
    <citation type="submission" date="2022-01" db="EMBL/GenBank/DDBJ databases">
        <title>Draft Genome Sequences of Seven Type Strains of the Genus Streptomyces.</title>
        <authorList>
            <person name="Aziz S."/>
            <person name="Coretto E."/>
            <person name="Chronakova A."/>
            <person name="Sproer C."/>
            <person name="Huber K."/>
            <person name="Nouioui I."/>
            <person name="Gross H."/>
        </authorList>
    </citation>
    <scope>NUCLEOTIDE SEQUENCE</scope>
    <source>
        <strain evidence="2">DSM 103493</strain>
    </source>
</reference>
<gene>
    <name evidence="2" type="ORF">L0P92_15470</name>
</gene>
<name>A0A9X1PZ97_STRM4</name>
<protein>
    <submittedName>
        <fullName evidence="2">Uncharacterized protein</fullName>
    </submittedName>
</protein>
<feature type="region of interest" description="Disordered" evidence="1">
    <location>
        <begin position="126"/>
        <end position="160"/>
    </location>
</feature>
<feature type="compositionally biased region" description="Basic and acidic residues" evidence="1">
    <location>
        <begin position="126"/>
        <end position="140"/>
    </location>
</feature>
<dbReference type="Proteomes" id="UP001139384">
    <property type="component" value="Unassembled WGS sequence"/>
</dbReference>
<dbReference type="AlphaFoldDB" id="A0A9X1PZ97"/>
<evidence type="ECO:0000256" key="1">
    <source>
        <dbReference type="SAM" id="MobiDB-lite"/>
    </source>
</evidence>
<evidence type="ECO:0000313" key="3">
    <source>
        <dbReference type="Proteomes" id="UP001139384"/>
    </source>
</evidence>
<dbReference type="EMBL" id="JAKEIP010000051">
    <property type="protein sequence ID" value="MCF1594959.1"/>
    <property type="molecule type" value="Genomic_DNA"/>
</dbReference>
<keyword evidence="3" id="KW-1185">Reference proteome</keyword>
<organism evidence="2 3">
    <name type="scientific">Streptomyces muensis</name>
    <dbReference type="NCBI Taxonomy" id="1077944"/>
    <lineage>
        <taxon>Bacteria</taxon>
        <taxon>Bacillati</taxon>
        <taxon>Actinomycetota</taxon>
        <taxon>Actinomycetes</taxon>
        <taxon>Kitasatosporales</taxon>
        <taxon>Streptomycetaceae</taxon>
        <taxon>Streptomyces</taxon>
    </lineage>
</organism>
<sequence>MSIPFAPGVKRRIRAWAKASGKSTEEFLSQAIKEALARDRSTEAARQGCALNVMLHTCAWLDSPLSVPDHVPVSRLPTSLGDLVRRISDSGKRIVFTDVTGPIASLISEREMRGLEDALAIAECEERKTDSSSFTPHDEAVQETLADIEAGEDRDPHETG</sequence>
<evidence type="ECO:0000313" key="2">
    <source>
        <dbReference type="EMBL" id="MCF1594959.1"/>
    </source>
</evidence>
<comment type="caution">
    <text evidence="2">The sequence shown here is derived from an EMBL/GenBank/DDBJ whole genome shotgun (WGS) entry which is preliminary data.</text>
</comment>
<dbReference type="RefSeq" id="WP_234763279.1">
    <property type="nucleotide sequence ID" value="NZ_JAKEIP010000051.1"/>
</dbReference>